<dbReference type="GO" id="GO:0005743">
    <property type="term" value="C:mitochondrial inner membrane"/>
    <property type="evidence" value="ECO:0007669"/>
    <property type="project" value="TreeGrafter"/>
</dbReference>
<keyword evidence="3" id="KW-1185">Reference proteome</keyword>
<evidence type="ECO:0000313" key="3">
    <source>
        <dbReference type="Proteomes" id="UP001217918"/>
    </source>
</evidence>
<feature type="compositionally biased region" description="Pro residues" evidence="1">
    <location>
        <begin position="78"/>
        <end position="87"/>
    </location>
</feature>
<evidence type="ECO:0000313" key="2">
    <source>
        <dbReference type="EMBL" id="KAK2069475.1"/>
    </source>
</evidence>
<dbReference type="Pfam" id="PF05176">
    <property type="entry name" value="ATP-synt_10"/>
    <property type="match status" value="1"/>
</dbReference>
<dbReference type="PANTHER" id="PTHR28106">
    <property type="entry name" value="MITOCHONDRIAL ATPASE COMPLEX SUBUNIT ATP10"/>
    <property type="match status" value="1"/>
</dbReference>
<feature type="region of interest" description="Disordered" evidence="1">
    <location>
        <begin position="352"/>
        <end position="387"/>
    </location>
</feature>
<feature type="compositionally biased region" description="Basic and acidic residues" evidence="1">
    <location>
        <begin position="1"/>
        <end position="10"/>
    </location>
</feature>
<feature type="compositionally biased region" description="Low complexity" evidence="1">
    <location>
        <begin position="56"/>
        <end position="77"/>
    </location>
</feature>
<name>A0AAD9I2M7_9PEZI</name>
<accession>A0AAD9I2M7</accession>
<dbReference type="Proteomes" id="UP001217918">
    <property type="component" value="Unassembled WGS sequence"/>
</dbReference>
<feature type="region of interest" description="Disordered" evidence="1">
    <location>
        <begin position="1"/>
        <end position="128"/>
    </location>
</feature>
<evidence type="ECO:0008006" key="4">
    <source>
        <dbReference type="Google" id="ProtNLM"/>
    </source>
</evidence>
<proteinExistence type="predicted"/>
<evidence type="ECO:0000256" key="1">
    <source>
        <dbReference type="SAM" id="MobiDB-lite"/>
    </source>
</evidence>
<sequence length="387" mass="43968">MISASGKREFTSLSSTWRTFSTSHRFLAVERPLGRPPQRPLPPKTAQPPAPPKQPQPTARKADGAPSSAKTPAAATAGPPPARPPPTGQLANAPRSYGKRASDDFTPTPLSRPIGMPRPPLPGENTGLDLRTLRQRRDDLLDYNKHLARREELKHRWGRPYFRDWNNMRLHKGKSFVCPPKPFRSDLALFFPNLYGRTLAKDRPVWRDTTPVLKGHLSVVNVFSSRWGEDQVESFTGMRQNPEVAKFLKEHAPRAQLVRVNVEENGLKAFIIHLCKWSIRRMIDKHNWHRYFIVRRGISDEIRESIGLLNKFVGYTYIVDPKCRIRWAGSGYSQPFEREIMLQSLWKVQKEMESGNGADHSVPKSTKNKSVEKKEPVAAERVAVAQA</sequence>
<protein>
    <recommendedName>
        <fullName evidence="4">Mitochondrial ATPase complex subunit ATP10</fullName>
    </recommendedName>
</protein>
<comment type="caution">
    <text evidence="2">The sequence shown here is derived from an EMBL/GenBank/DDBJ whole genome shotgun (WGS) entry which is preliminary data.</text>
</comment>
<feature type="compositionally biased region" description="Basic and acidic residues" evidence="1">
    <location>
        <begin position="369"/>
        <end position="378"/>
    </location>
</feature>
<dbReference type="GO" id="GO:0033615">
    <property type="term" value="P:mitochondrial proton-transporting ATP synthase complex assembly"/>
    <property type="evidence" value="ECO:0007669"/>
    <property type="project" value="TreeGrafter"/>
</dbReference>
<dbReference type="InterPro" id="IPR007849">
    <property type="entry name" value="ATP10"/>
</dbReference>
<feature type="compositionally biased region" description="Polar residues" evidence="1">
    <location>
        <begin position="11"/>
        <end position="24"/>
    </location>
</feature>
<gene>
    <name evidence="2" type="ORF">P8C59_004055</name>
</gene>
<dbReference type="PANTHER" id="PTHR28106:SF1">
    <property type="entry name" value="MITOCHONDRIAL ATPASE COMPLEX SUBUNIT ATP10"/>
    <property type="match status" value="1"/>
</dbReference>
<feature type="compositionally biased region" description="Pro residues" evidence="1">
    <location>
        <begin position="34"/>
        <end position="55"/>
    </location>
</feature>
<organism evidence="2 3">
    <name type="scientific">Phyllachora maydis</name>
    <dbReference type="NCBI Taxonomy" id="1825666"/>
    <lineage>
        <taxon>Eukaryota</taxon>
        <taxon>Fungi</taxon>
        <taxon>Dikarya</taxon>
        <taxon>Ascomycota</taxon>
        <taxon>Pezizomycotina</taxon>
        <taxon>Sordariomycetes</taxon>
        <taxon>Sordariomycetidae</taxon>
        <taxon>Phyllachorales</taxon>
        <taxon>Phyllachoraceae</taxon>
        <taxon>Phyllachora</taxon>
    </lineage>
</organism>
<dbReference type="EMBL" id="JAQQPM010000003">
    <property type="protein sequence ID" value="KAK2069475.1"/>
    <property type="molecule type" value="Genomic_DNA"/>
</dbReference>
<reference evidence="2" key="1">
    <citation type="journal article" date="2023" name="Mol. Plant Microbe Interact.">
        <title>Elucidating the Obligate Nature and Biological Capacity of an Invasive Fungal Corn Pathogen.</title>
        <authorList>
            <person name="MacCready J.S."/>
            <person name="Roggenkamp E.M."/>
            <person name="Gdanetz K."/>
            <person name="Chilvers M.I."/>
        </authorList>
    </citation>
    <scope>NUCLEOTIDE SEQUENCE</scope>
    <source>
        <strain evidence="2">PM02</strain>
    </source>
</reference>
<dbReference type="AlphaFoldDB" id="A0AAD9I2M7"/>